<evidence type="ECO:0000256" key="1">
    <source>
        <dbReference type="SAM" id="MobiDB-lite"/>
    </source>
</evidence>
<reference evidence="2 3" key="1">
    <citation type="submission" date="2024-07" db="EMBL/GenBank/DDBJ databases">
        <title>Section-level genome sequencing and comparative genomics of Aspergillus sections Usti and Cavernicolus.</title>
        <authorList>
            <consortium name="Lawrence Berkeley National Laboratory"/>
            <person name="Nybo J.L."/>
            <person name="Vesth T.C."/>
            <person name="Theobald S."/>
            <person name="Frisvad J.C."/>
            <person name="Larsen T.O."/>
            <person name="Kjaerboelling I."/>
            <person name="Rothschild-Mancinelli K."/>
            <person name="Lyhne E.K."/>
            <person name="Kogle M.E."/>
            <person name="Barry K."/>
            <person name="Clum A."/>
            <person name="Na H."/>
            <person name="Ledsgaard L."/>
            <person name="Lin J."/>
            <person name="Lipzen A."/>
            <person name="Kuo A."/>
            <person name="Riley R."/>
            <person name="Mondo S."/>
            <person name="Labutti K."/>
            <person name="Haridas S."/>
            <person name="Pangalinan J."/>
            <person name="Salamov A.A."/>
            <person name="Simmons B.A."/>
            <person name="Magnuson J.K."/>
            <person name="Chen J."/>
            <person name="Drula E."/>
            <person name="Henrissat B."/>
            <person name="Wiebenga A."/>
            <person name="Lubbers R.J."/>
            <person name="Gomes A.C."/>
            <person name="Makela M.R."/>
            <person name="Stajich J."/>
            <person name="Grigoriev I.V."/>
            <person name="Mortensen U.H."/>
            <person name="De Vries R.P."/>
            <person name="Baker S.E."/>
            <person name="Andersen M.R."/>
        </authorList>
    </citation>
    <scope>NUCLEOTIDE SEQUENCE [LARGE SCALE GENOMIC DNA]</scope>
    <source>
        <strain evidence="2 3">CBS 123904</strain>
    </source>
</reference>
<dbReference type="EMBL" id="JBFXLU010000194">
    <property type="protein sequence ID" value="KAL2835750.1"/>
    <property type="molecule type" value="Genomic_DNA"/>
</dbReference>
<feature type="compositionally biased region" description="Polar residues" evidence="1">
    <location>
        <begin position="413"/>
        <end position="437"/>
    </location>
</feature>
<proteinExistence type="predicted"/>
<feature type="compositionally biased region" description="Basic and acidic residues" evidence="1">
    <location>
        <begin position="1"/>
        <end position="11"/>
    </location>
</feature>
<evidence type="ECO:0008006" key="4">
    <source>
        <dbReference type="Google" id="ProtNLM"/>
    </source>
</evidence>
<gene>
    <name evidence="2" type="ORF">BJY01DRAFT_252386</name>
</gene>
<feature type="compositionally biased region" description="Low complexity" evidence="1">
    <location>
        <begin position="377"/>
        <end position="391"/>
    </location>
</feature>
<feature type="region of interest" description="Disordered" evidence="1">
    <location>
        <begin position="1"/>
        <end position="39"/>
    </location>
</feature>
<organism evidence="2 3">
    <name type="scientific">Aspergillus pseudoustus</name>
    <dbReference type="NCBI Taxonomy" id="1810923"/>
    <lineage>
        <taxon>Eukaryota</taxon>
        <taxon>Fungi</taxon>
        <taxon>Dikarya</taxon>
        <taxon>Ascomycota</taxon>
        <taxon>Pezizomycotina</taxon>
        <taxon>Eurotiomycetes</taxon>
        <taxon>Eurotiomycetidae</taxon>
        <taxon>Eurotiales</taxon>
        <taxon>Aspergillaceae</taxon>
        <taxon>Aspergillus</taxon>
        <taxon>Aspergillus subgen. Nidulantes</taxon>
    </lineage>
</organism>
<keyword evidence="3" id="KW-1185">Reference proteome</keyword>
<sequence>MDQDTENHDETSPFISSSSVDEPEDPEEPEESVPLLARPGLSSPKPAIILLARTPHNLPKTYPAIISKLQRDAHMITIPTSATFYNPIETLTTLLTNPTITPSIAGIVIADASIMDTENPGMLELTKTLRILIQSLPPRLHHPYRHLPHNTLTPTLIFAFDFPSQATRQPLLFHKYMSTHFDLPWRICGATMGKVSLEIQESGLLKMGRRMYRGQGYSLRAVFLEDVQEEDKVLVVAKSASVRNGGLGRSGQPGVERLQLALREQDAGESVGVFVNGIRGEFEEGNETDSTAGDEREFEVNVSRVEVGEGDDWTVARPRYDSYGQDLNLTGPGHDDIRIGDPETYWDEQDFADDELTATADIESDVAFEFEDEGDKSSSSSDDINSDNSDGYNDEKPTKRVIYINSSSHRRTNTVSPSSSSNELDNTDPQATPTAHSRAQIDSPFFQRQSKPTRLANCPVAIHELRSTTVNHQGKRVRVRAYVGFVGHLEDNRSMASLILGMCAVINTKPLPESVRRDLGVYFG</sequence>
<comment type="caution">
    <text evidence="2">The sequence shown here is derived from an EMBL/GenBank/DDBJ whole genome shotgun (WGS) entry which is preliminary data.</text>
</comment>
<evidence type="ECO:0000313" key="2">
    <source>
        <dbReference type="EMBL" id="KAL2835750.1"/>
    </source>
</evidence>
<evidence type="ECO:0000313" key="3">
    <source>
        <dbReference type="Proteomes" id="UP001610446"/>
    </source>
</evidence>
<dbReference type="Proteomes" id="UP001610446">
    <property type="component" value="Unassembled WGS sequence"/>
</dbReference>
<accession>A0ABR4J6R3</accession>
<feature type="region of interest" description="Disordered" evidence="1">
    <location>
        <begin position="370"/>
        <end position="450"/>
    </location>
</feature>
<feature type="compositionally biased region" description="Acidic residues" evidence="1">
    <location>
        <begin position="21"/>
        <end position="31"/>
    </location>
</feature>
<protein>
    <recommendedName>
        <fullName evidence="4">Centromere protein Chl4/mis15/CENP-N</fullName>
    </recommendedName>
</protein>
<name>A0ABR4J6R3_9EURO</name>